<dbReference type="EMBL" id="ML004707">
    <property type="protein sequence ID" value="RKP28668.1"/>
    <property type="molecule type" value="Genomic_DNA"/>
</dbReference>
<accession>A0A4P9Z846</accession>
<organism evidence="2 3">
    <name type="scientific">Metschnikowia bicuspidata</name>
    <dbReference type="NCBI Taxonomy" id="27322"/>
    <lineage>
        <taxon>Eukaryota</taxon>
        <taxon>Fungi</taxon>
        <taxon>Dikarya</taxon>
        <taxon>Ascomycota</taxon>
        <taxon>Saccharomycotina</taxon>
        <taxon>Pichiomycetes</taxon>
        <taxon>Metschnikowiaceae</taxon>
        <taxon>Metschnikowia</taxon>
    </lineage>
</organism>
<keyword evidence="3" id="KW-1185">Reference proteome</keyword>
<dbReference type="Pfam" id="PF08313">
    <property type="entry name" value="SCA7"/>
    <property type="match status" value="1"/>
</dbReference>
<evidence type="ECO:0000313" key="2">
    <source>
        <dbReference type="EMBL" id="RKP28668.1"/>
    </source>
</evidence>
<protein>
    <recommendedName>
        <fullName evidence="1">SCA7 domain-containing protein</fullName>
    </recommendedName>
</protein>
<feature type="non-terminal residue" evidence="2">
    <location>
        <position position="172"/>
    </location>
</feature>
<evidence type="ECO:0000259" key="1">
    <source>
        <dbReference type="Pfam" id="PF08313"/>
    </source>
</evidence>
<proteinExistence type="predicted"/>
<dbReference type="Gene3D" id="6.10.140.1270">
    <property type="match status" value="1"/>
</dbReference>
<dbReference type="Proteomes" id="UP000268321">
    <property type="component" value="Unassembled WGS sequence"/>
</dbReference>
<name>A0A4P9Z846_9ASCO</name>
<dbReference type="InterPro" id="IPR013243">
    <property type="entry name" value="SCA7_dom"/>
</dbReference>
<gene>
    <name evidence="2" type="ORF">METBISCDRAFT_28914</name>
</gene>
<evidence type="ECO:0000313" key="3">
    <source>
        <dbReference type="Proteomes" id="UP000268321"/>
    </source>
</evidence>
<dbReference type="OrthoDB" id="4072710at2759"/>
<reference evidence="3" key="1">
    <citation type="journal article" date="2018" name="Nat. Microbiol.">
        <title>Leveraging single-cell genomics to expand the fungal tree of life.</title>
        <authorList>
            <person name="Ahrendt S.R."/>
            <person name="Quandt C.A."/>
            <person name="Ciobanu D."/>
            <person name="Clum A."/>
            <person name="Salamov A."/>
            <person name="Andreopoulos B."/>
            <person name="Cheng J.F."/>
            <person name="Woyke T."/>
            <person name="Pelin A."/>
            <person name="Henrissat B."/>
            <person name="Reynolds N.K."/>
            <person name="Benny G.L."/>
            <person name="Smith M.E."/>
            <person name="James T.Y."/>
            <person name="Grigoriev I.V."/>
        </authorList>
    </citation>
    <scope>NUCLEOTIDE SEQUENCE [LARGE SCALE GENOMIC DNA]</scope>
    <source>
        <strain evidence="3">Baker2002</strain>
    </source>
</reference>
<sequence>MSFFWQSQPHLPKLDAALGHQRSRDTGTISSPLRRIHHAQATKVLALSPVPEARAKFSGVAGLAPHEIMAVQADHTDYVCGVERRGRTCKNSLHCSKHAFGERRAVRRTRPLAELLYHEAQNRAEYAKRRRLVKFLYRCRTYWGDDDPYGDAKTWINTSCANTPDRDASPCV</sequence>
<feature type="domain" description="SCA7" evidence="1">
    <location>
        <begin position="77"/>
        <end position="120"/>
    </location>
</feature>
<dbReference type="AlphaFoldDB" id="A0A4P9Z846"/>